<keyword evidence="2" id="KW-1185">Reference proteome</keyword>
<keyword evidence="1" id="KW-0378">Hydrolase</keyword>
<comment type="caution">
    <text evidence="1">The sequence shown here is derived from an EMBL/GenBank/DDBJ whole genome shotgun (WGS) entry which is preliminary data.</text>
</comment>
<reference evidence="1" key="1">
    <citation type="submission" date="2021-02" db="EMBL/GenBank/DDBJ databases">
        <authorList>
            <consortium name="DOE Joint Genome Institute"/>
            <person name="Ahrendt S."/>
            <person name="Looney B.P."/>
            <person name="Miyauchi S."/>
            <person name="Morin E."/>
            <person name="Drula E."/>
            <person name="Courty P.E."/>
            <person name="Chicoki N."/>
            <person name="Fauchery L."/>
            <person name="Kohler A."/>
            <person name="Kuo A."/>
            <person name="Labutti K."/>
            <person name="Pangilinan J."/>
            <person name="Lipzen A."/>
            <person name="Riley R."/>
            <person name="Andreopoulos W."/>
            <person name="He G."/>
            <person name="Johnson J."/>
            <person name="Barry K.W."/>
            <person name="Grigoriev I.V."/>
            <person name="Nagy L."/>
            <person name="Hibbett D."/>
            <person name="Henrissat B."/>
            <person name="Matheny P.B."/>
            <person name="Labbe J."/>
            <person name="Martin F."/>
        </authorList>
    </citation>
    <scope>NUCLEOTIDE SEQUENCE</scope>
    <source>
        <strain evidence="1">EC-137</strain>
    </source>
</reference>
<reference evidence="1" key="2">
    <citation type="journal article" date="2022" name="New Phytol.">
        <title>Evolutionary transition to the ectomycorrhizal habit in the genomes of a hyperdiverse lineage of mushroom-forming fungi.</title>
        <authorList>
            <person name="Looney B."/>
            <person name="Miyauchi S."/>
            <person name="Morin E."/>
            <person name="Drula E."/>
            <person name="Courty P.E."/>
            <person name="Kohler A."/>
            <person name="Kuo A."/>
            <person name="LaButti K."/>
            <person name="Pangilinan J."/>
            <person name="Lipzen A."/>
            <person name="Riley R."/>
            <person name="Andreopoulos W."/>
            <person name="He G."/>
            <person name="Johnson J."/>
            <person name="Nolan M."/>
            <person name="Tritt A."/>
            <person name="Barry K.W."/>
            <person name="Grigoriev I.V."/>
            <person name="Nagy L.G."/>
            <person name="Hibbett D."/>
            <person name="Henrissat B."/>
            <person name="Matheny P.B."/>
            <person name="Labbe J."/>
            <person name="Martin F.M."/>
        </authorList>
    </citation>
    <scope>NUCLEOTIDE SEQUENCE</scope>
    <source>
        <strain evidence="1">EC-137</strain>
    </source>
</reference>
<sequence>PPPPPLKPGQLPNSFPVDPNITATNTFDTSWQNVFEVTQGLPNISFALARNFAGSLPNGPMLIDTNAYTISQNARNFADLIDIFWVDQPVGVGYSTVDSDGYVNNENDVANDFTGFLTNLVKVFPSLAVRPLYLAGEDYAGVYISYISQTLMSASSPPVNLDKIVIGNGLLGDFALYPDLSTISILESFPQLVNFDESVFNAFSSKANICGYNLGLTYPQTDPLPSLPAAPRRSRFWSSFRNNSRTPGVVYKRECNMKRQSPSLGNELDPFYGCALFDEMIDYAANFTNLWAGNAFDLFDVSNALNPKATFDGGVYFNSLQVRLALHAPFSKNWTSVNAYPFGSTTNTSSSSNIFGDPSPPPATFFENLVSAAIGKNVSVVLYSGSKNAIANHHALEVLIQNTTFAGTRGFTRKPSTTWNDDAGNVAGIVHTERGLTYALFNNVGALVPRAAPNAAYTFFRDYVLKSSSTGTITIDSNGNTAVLGGENSAAAADVPRVASAIFAGTATTVTTILAPSATVLAWQQFVDPRNSTSGSAAVPSL</sequence>
<organism evidence="1 2">
    <name type="scientific">Vararia minispora EC-137</name>
    <dbReference type="NCBI Taxonomy" id="1314806"/>
    <lineage>
        <taxon>Eukaryota</taxon>
        <taxon>Fungi</taxon>
        <taxon>Dikarya</taxon>
        <taxon>Basidiomycota</taxon>
        <taxon>Agaricomycotina</taxon>
        <taxon>Agaricomycetes</taxon>
        <taxon>Russulales</taxon>
        <taxon>Lachnocladiaceae</taxon>
        <taxon>Vararia</taxon>
    </lineage>
</organism>
<protein>
    <submittedName>
        <fullName evidence="1">Alpha/Beta hydrolase protein</fullName>
    </submittedName>
</protein>
<feature type="non-terminal residue" evidence="1">
    <location>
        <position position="1"/>
    </location>
</feature>
<dbReference type="Proteomes" id="UP000814128">
    <property type="component" value="Unassembled WGS sequence"/>
</dbReference>
<gene>
    <name evidence="1" type="ORF">K488DRAFT_35671</name>
</gene>
<dbReference type="EMBL" id="MU273583">
    <property type="protein sequence ID" value="KAI0031339.1"/>
    <property type="molecule type" value="Genomic_DNA"/>
</dbReference>
<proteinExistence type="predicted"/>
<accession>A0ACB8QHN3</accession>
<name>A0ACB8QHN3_9AGAM</name>
<evidence type="ECO:0000313" key="2">
    <source>
        <dbReference type="Proteomes" id="UP000814128"/>
    </source>
</evidence>
<feature type="non-terminal residue" evidence="1">
    <location>
        <position position="542"/>
    </location>
</feature>
<evidence type="ECO:0000313" key="1">
    <source>
        <dbReference type="EMBL" id="KAI0031339.1"/>
    </source>
</evidence>